<dbReference type="AlphaFoldDB" id="H2Y6N1"/>
<dbReference type="Proteomes" id="UP000007875">
    <property type="component" value="Unassembled WGS sequence"/>
</dbReference>
<organism evidence="2 3">
    <name type="scientific">Ciona savignyi</name>
    <name type="common">Pacific transparent sea squirt</name>
    <dbReference type="NCBI Taxonomy" id="51511"/>
    <lineage>
        <taxon>Eukaryota</taxon>
        <taxon>Metazoa</taxon>
        <taxon>Chordata</taxon>
        <taxon>Tunicata</taxon>
        <taxon>Ascidiacea</taxon>
        <taxon>Phlebobranchia</taxon>
        <taxon>Cionidae</taxon>
        <taxon>Ciona</taxon>
    </lineage>
</organism>
<feature type="compositionally biased region" description="Polar residues" evidence="1">
    <location>
        <begin position="190"/>
        <end position="204"/>
    </location>
</feature>
<reference evidence="2" key="2">
    <citation type="submission" date="2025-08" db="UniProtKB">
        <authorList>
            <consortium name="Ensembl"/>
        </authorList>
    </citation>
    <scope>IDENTIFICATION</scope>
</reference>
<reference evidence="2" key="3">
    <citation type="submission" date="2025-09" db="UniProtKB">
        <authorList>
            <consortium name="Ensembl"/>
        </authorList>
    </citation>
    <scope>IDENTIFICATION</scope>
</reference>
<dbReference type="Ensembl" id="ENSCSAVT00000000989.1">
    <property type="protein sequence ID" value="ENSCSAVP00000000979.1"/>
    <property type="gene ID" value="ENSCSAVG00000000547.1"/>
</dbReference>
<feature type="compositionally biased region" description="Low complexity" evidence="1">
    <location>
        <begin position="65"/>
        <end position="79"/>
    </location>
</feature>
<evidence type="ECO:0000313" key="2">
    <source>
        <dbReference type="Ensembl" id="ENSCSAVP00000000979.1"/>
    </source>
</evidence>
<accession>H2Y6N1</accession>
<evidence type="ECO:0000313" key="3">
    <source>
        <dbReference type="Proteomes" id="UP000007875"/>
    </source>
</evidence>
<proteinExistence type="predicted"/>
<name>H2Y6N1_CIOSA</name>
<feature type="region of interest" description="Disordered" evidence="1">
    <location>
        <begin position="188"/>
        <end position="234"/>
    </location>
</feature>
<dbReference type="GeneTree" id="ENSGT00430000031142"/>
<dbReference type="HOGENOM" id="CLU_1184689_0_0_1"/>
<feature type="compositionally biased region" description="Basic and acidic residues" evidence="1">
    <location>
        <begin position="80"/>
        <end position="104"/>
    </location>
</feature>
<sequence>MIVSVMSNIIRGLLDDPTFQEAAKEAGSESIPYFPQLAREEEDLGLDVVPPQTGGEFPHTEVVLPQTQGQTQGETPQTEGAHHVDLDESEDRTSPKQLMDEILKQGEGSRPQSSDSTVKSPRVSEGICSSLPVSTTLKRMQEQEIRRSPMFGGILEELLSSTLSNIMEEALSGEVILTARPRVVALPPSRVQSATNRPPSLTPSRKSDSATSRRQRSRGGSSNGKSRNSAKQKK</sequence>
<feature type="compositionally biased region" description="Low complexity" evidence="1">
    <location>
        <begin position="218"/>
        <end position="227"/>
    </location>
</feature>
<reference evidence="3" key="1">
    <citation type="submission" date="2003-08" db="EMBL/GenBank/DDBJ databases">
        <authorList>
            <person name="Birren B."/>
            <person name="Nusbaum C."/>
            <person name="Abebe A."/>
            <person name="Abouelleil A."/>
            <person name="Adekoya E."/>
            <person name="Ait-zahra M."/>
            <person name="Allen N."/>
            <person name="Allen T."/>
            <person name="An P."/>
            <person name="Anderson M."/>
            <person name="Anderson S."/>
            <person name="Arachchi H."/>
            <person name="Armbruster J."/>
            <person name="Bachantsang P."/>
            <person name="Baldwin J."/>
            <person name="Barry A."/>
            <person name="Bayul T."/>
            <person name="Blitshsteyn B."/>
            <person name="Bloom T."/>
            <person name="Blye J."/>
            <person name="Boguslavskiy L."/>
            <person name="Borowsky M."/>
            <person name="Boukhgalter B."/>
            <person name="Brunache A."/>
            <person name="Butler J."/>
            <person name="Calixte N."/>
            <person name="Calvo S."/>
            <person name="Camarata J."/>
            <person name="Campo K."/>
            <person name="Chang J."/>
            <person name="Cheshatsang Y."/>
            <person name="Citroen M."/>
            <person name="Collymore A."/>
            <person name="Considine T."/>
            <person name="Cook A."/>
            <person name="Cooke P."/>
            <person name="Corum B."/>
            <person name="Cuomo C."/>
            <person name="David R."/>
            <person name="Dawoe T."/>
            <person name="Degray S."/>
            <person name="Dodge S."/>
            <person name="Dooley K."/>
            <person name="Dorje P."/>
            <person name="Dorjee K."/>
            <person name="Dorris L."/>
            <person name="Duffey N."/>
            <person name="Dupes A."/>
            <person name="Elkins T."/>
            <person name="Engels R."/>
            <person name="Erickson J."/>
            <person name="Farina A."/>
            <person name="Faro S."/>
            <person name="Ferreira P."/>
            <person name="Fischer H."/>
            <person name="Fitzgerald M."/>
            <person name="Foley K."/>
            <person name="Gage D."/>
            <person name="Galagan J."/>
            <person name="Gearin G."/>
            <person name="Gnerre S."/>
            <person name="Gnirke A."/>
            <person name="Goyette A."/>
            <person name="Graham J."/>
            <person name="Grandbois E."/>
            <person name="Gyaltsen K."/>
            <person name="Hafez N."/>
            <person name="Hagopian D."/>
            <person name="Hagos B."/>
            <person name="Hall J."/>
            <person name="Hatcher B."/>
            <person name="Heller A."/>
            <person name="Higgins H."/>
            <person name="Honan T."/>
            <person name="Horn A."/>
            <person name="Houde N."/>
            <person name="Hughes L."/>
            <person name="Hulme W."/>
            <person name="Husby E."/>
            <person name="Iliev I."/>
            <person name="Jaffe D."/>
            <person name="Jones C."/>
            <person name="Kamal M."/>
            <person name="Kamat A."/>
            <person name="Kamvysselis M."/>
            <person name="Karlsson E."/>
            <person name="Kells C."/>
            <person name="Kieu A."/>
            <person name="Kisner P."/>
            <person name="Kodira C."/>
            <person name="Kulbokas E."/>
            <person name="Labutti K."/>
            <person name="Lama D."/>
            <person name="Landers T."/>
            <person name="Leger J."/>
            <person name="Levine S."/>
            <person name="Lewis D."/>
            <person name="Lewis T."/>
            <person name="Lindblad-toh K."/>
            <person name="Liu X."/>
            <person name="Lokyitsang T."/>
            <person name="Lokyitsang Y."/>
            <person name="Lucien O."/>
            <person name="Lui A."/>
            <person name="Ma L.J."/>
            <person name="Mabbitt R."/>
            <person name="Macdonald J."/>
            <person name="Maclean C."/>
            <person name="Major J."/>
            <person name="Manning J."/>
            <person name="Marabella R."/>
            <person name="Maru K."/>
            <person name="Matthews C."/>
            <person name="Mauceli E."/>
            <person name="Mccarthy M."/>
            <person name="Mcdonough S."/>
            <person name="Mcghee T."/>
            <person name="Meldrim J."/>
            <person name="Meneus L."/>
            <person name="Mesirov J."/>
            <person name="Mihalev A."/>
            <person name="Mihova T."/>
            <person name="Mikkelsen T."/>
            <person name="Mlenga V."/>
            <person name="Moru K."/>
            <person name="Mozes J."/>
            <person name="Mulrain L."/>
            <person name="Munson G."/>
            <person name="Naylor J."/>
            <person name="Newes C."/>
            <person name="Nguyen C."/>
            <person name="Nguyen N."/>
            <person name="Nguyen T."/>
            <person name="Nicol R."/>
            <person name="Nielsen C."/>
            <person name="Nizzari M."/>
            <person name="Norbu C."/>
            <person name="Norbu N."/>
            <person name="O'donnell P."/>
            <person name="Okoawo O."/>
            <person name="O'leary S."/>
            <person name="Omotosho B."/>
            <person name="O'neill K."/>
            <person name="Osman S."/>
            <person name="Parker S."/>
            <person name="Perrin D."/>
            <person name="Phunkhang P."/>
            <person name="Piqani B."/>
            <person name="Purcell S."/>
            <person name="Rachupka T."/>
            <person name="Ramasamy U."/>
            <person name="Rameau R."/>
            <person name="Ray V."/>
            <person name="Raymond C."/>
            <person name="Retta R."/>
            <person name="Richardson S."/>
            <person name="Rise C."/>
            <person name="Rodriguez J."/>
            <person name="Rogers J."/>
            <person name="Rogov P."/>
            <person name="Rutman M."/>
            <person name="Schupbach R."/>
            <person name="Seaman C."/>
            <person name="Settipalli S."/>
            <person name="Sharpe T."/>
            <person name="Sheridan J."/>
            <person name="Sherpa N."/>
            <person name="Shi J."/>
            <person name="Smirnov S."/>
            <person name="Smith C."/>
            <person name="Sougnez C."/>
            <person name="Spencer B."/>
            <person name="Stalker J."/>
            <person name="Stange-thomann N."/>
            <person name="Stavropoulos S."/>
            <person name="Stetson K."/>
            <person name="Stone C."/>
            <person name="Stone S."/>
            <person name="Stubbs M."/>
            <person name="Talamas J."/>
            <person name="Tchuinga P."/>
            <person name="Tenzing P."/>
            <person name="Tesfaye S."/>
            <person name="Theodore J."/>
            <person name="Thoulutsang Y."/>
            <person name="Topham K."/>
            <person name="Towey S."/>
            <person name="Tsamla T."/>
            <person name="Tsomo N."/>
            <person name="Vallee D."/>
            <person name="Vassiliev H."/>
            <person name="Venkataraman V."/>
            <person name="Vinson J."/>
            <person name="Vo A."/>
            <person name="Wade C."/>
            <person name="Wang S."/>
            <person name="Wangchuk T."/>
            <person name="Wangdi T."/>
            <person name="Whittaker C."/>
            <person name="Wilkinson J."/>
            <person name="Wu Y."/>
            <person name="Wyman D."/>
            <person name="Yadav S."/>
            <person name="Yang S."/>
            <person name="Yang X."/>
            <person name="Yeager S."/>
            <person name="Yee E."/>
            <person name="Young G."/>
            <person name="Zainoun J."/>
            <person name="Zembeck L."/>
            <person name="Zimmer A."/>
            <person name="Zody M."/>
            <person name="Lander E."/>
        </authorList>
    </citation>
    <scope>NUCLEOTIDE SEQUENCE [LARGE SCALE GENOMIC DNA]</scope>
</reference>
<feature type="compositionally biased region" description="Polar residues" evidence="1">
    <location>
        <begin position="110"/>
        <end position="119"/>
    </location>
</feature>
<feature type="region of interest" description="Disordered" evidence="1">
    <location>
        <begin position="47"/>
        <end position="127"/>
    </location>
</feature>
<evidence type="ECO:0000256" key="1">
    <source>
        <dbReference type="SAM" id="MobiDB-lite"/>
    </source>
</evidence>
<protein>
    <submittedName>
        <fullName evidence="2">Uncharacterized protein</fullName>
    </submittedName>
</protein>
<keyword evidence="3" id="KW-1185">Reference proteome</keyword>